<evidence type="ECO:0000256" key="5">
    <source>
        <dbReference type="ARBA" id="ARBA00023277"/>
    </source>
</evidence>
<dbReference type="SUPFAM" id="SSF52540">
    <property type="entry name" value="P-loop containing nucleoside triphosphate hydrolases"/>
    <property type="match status" value="1"/>
</dbReference>
<dbReference type="InterPro" id="IPR000847">
    <property type="entry name" value="LysR_HTH_N"/>
</dbReference>
<keyword evidence="2" id="KW-0805">Transcription regulation</keyword>
<dbReference type="PROSITE" id="PS50931">
    <property type="entry name" value="HTH_LYSR"/>
    <property type="match status" value="1"/>
</dbReference>
<dbReference type="Proteomes" id="UP000030106">
    <property type="component" value="Unassembled WGS sequence"/>
</dbReference>
<evidence type="ECO:0000256" key="3">
    <source>
        <dbReference type="ARBA" id="ARBA00023125"/>
    </source>
</evidence>
<dbReference type="PANTHER" id="PTHR30346:SF17">
    <property type="entry name" value="LYSR FAMILY TRANSCRIPTIONAL REGULATOR"/>
    <property type="match status" value="1"/>
</dbReference>
<dbReference type="Gene3D" id="1.10.10.10">
    <property type="entry name" value="Winged helix-like DNA-binding domain superfamily/Winged helix DNA-binding domain"/>
    <property type="match status" value="2"/>
</dbReference>
<evidence type="ECO:0000256" key="4">
    <source>
        <dbReference type="ARBA" id="ARBA00023163"/>
    </source>
</evidence>
<comment type="caution">
    <text evidence="7">The sequence shown here is derived from an EMBL/GenBank/DDBJ whole genome shotgun (WGS) entry which is preliminary data.</text>
</comment>
<dbReference type="InterPro" id="IPR027417">
    <property type="entry name" value="P-loop_NTPase"/>
</dbReference>
<protein>
    <submittedName>
        <fullName evidence="7">Protein mlc</fullName>
    </submittedName>
</protein>
<evidence type="ECO:0000256" key="1">
    <source>
        <dbReference type="ARBA" id="ARBA00009437"/>
    </source>
</evidence>
<dbReference type="STRING" id="1245745.A0A0A2W487"/>
<dbReference type="GO" id="GO:0032993">
    <property type="term" value="C:protein-DNA complex"/>
    <property type="evidence" value="ECO:0007669"/>
    <property type="project" value="TreeGrafter"/>
</dbReference>
<dbReference type="InterPro" id="IPR036388">
    <property type="entry name" value="WH-like_DNA-bd_sf"/>
</dbReference>
<dbReference type="FunFam" id="1.10.10.10:FF:000001">
    <property type="entry name" value="LysR family transcriptional regulator"/>
    <property type="match status" value="1"/>
</dbReference>
<reference evidence="7 8" key="1">
    <citation type="submission" date="2012-10" db="EMBL/GenBank/DDBJ databases">
        <title>Genome sequencing and analysis of entomopathogenic fungi Beauveria bassiana D1-5.</title>
        <authorList>
            <person name="Li Q."/>
            <person name="Wang L."/>
            <person name="Zhang Z."/>
            <person name="Wang Q."/>
            <person name="Ren J."/>
            <person name="Wang M."/>
            <person name="Xu W."/>
            <person name="Wang J."/>
            <person name="Lu Y."/>
            <person name="Du Q."/>
            <person name="Sun Z."/>
        </authorList>
    </citation>
    <scope>NUCLEOTIDE SEQUENCE [LARGE SCALE GENOMIC DNA]</scope>
    <source>
        <strain evidence="7 8">D1-5</strain>
    </source>
</reference>
<dbReference type="Pfam" id="PF00126">
    <property type="entry name" value="HTH_1"/>
    <property type="match status" value="1"/>
</dbReference>
<dbReference type="Gene3D" id="3.30.420.40">
    <property type="match status" value="2"/>
</dbReference>
<dbReference type="PRINTS" id="PR00039">
    <property type="entry name" value="HTHLYSR"/>
</dbReference>
<dbReference type="HOGENOM" id="CLU_349152_0_0_1"/>
<dbReference type="CDD" id="cd03109">
    <property type="entry name" value="DTBS"/>
    <property type="match status" value="1"/>
</dbReference>
<feature type="domain" description="HTH lysR-type" evidence="6">
    <location>
        <begin position="3"/>
        <end position="60"/>
    </location>
</feature>
<dbReference type="PANTHER" id="PTHR30346">
    <property type="entry name" value="TRANSCRIPTIONAL DUAL REGULATOR HCAR-RELATED"/>
    <property type="match status" value="1"/>
</dbReference>
<evidence type="ECO:0000259" key="6">
    <source>
        <dbReference type="PROSITE" id="PS50931"/>
    </source>
</evidence>
<dbReference type="Pfam" id="PF03466">
    <property type="entry name" value="LysR_substrate"/>
    <property type="match status" value="1"/>
</dbReference>
<dbReference type="CDD" id="cd08414">
    <property type="entry name" value="PBP2_LTTR_aromatics_like"/>
    <property type="match status" value="1"/>
</dbReference>
<dbReference type="InterPro" id="IPR000600">
    <property type="entry name" value="ROK"/>
</dbReference>
<accession>A0A0A2W487</accession>
<dbReference type="SUPFAM" id="SSF46785">
    <property type="entry name" value="Winged helix' DNA-binding domain"/>
    <property type="match status" value="2"/>
</dbReference>
<dbReference type="Pfam" id="PF00480">
    <property type="entry name" value="ROK"/>
    <property type="match status" value="1"/>
</dbReference>
<dbReference type="EMBL" id="ANFO01000050">
    <property type="protein sequence ID" value="KGQ13235.1"/>
    <property type="molecule type" value="Genomic_DNA"/>
</dbReference>
<comment type="similarity">
    <text evidence="1">Belongs to the LysR transcriptional regulatory family.</text>
</comment>
<dbReference type="SUPFAM" id="SSF53067">
    <property type="entry name" value="Actin-like ATPase domain"/>
    <property type="match status" value="1"/>
</dbReference>
<dbReference type="Gene3D" id="3.40.190.290">
    <property type="match status" value="1"/>
</dbReference>
<dbReference type="FunFam" id="1.10.10.10:FF:000045">
    <property type="entry name" value="ROK family transcriptional regulator"/>
    <property type="match status" value="1"/>
</dbReference>
<sequence>MNIELRHLRYFIAVAEELHFGRAAARLRISQPPLSQQIQILEEQIGARLLARTNRSVNLTAAGQQFLSDARQILGQVDAAAARAARLHQGETGELRIGFTSSAPFIKAVSDSLSRFRKRYPDVHLQMREVNTREQIAPLNEGELELGLMRNTRLPDTLNWTLILREPLLAMVHRDHPLAGSRSISLKQLAQEPFVFFDPHVGTGLYDDIIGLLRRYNIVPYITQEVGEAMTIIGQPGHIDQIKQTNAGVVYRLIDTHGPVSRIDLSRLAQLAPASITKIVREMLEAHLVQETEIQDPGSRGRPAVGLMLETEAWHYLSIRLSRGEISLGLRDLSSKLVVEDTVDLPTDDPQPLLERILFQVDQFFIRHQQKLERLTAIAITLPGIIDTVRGVIHRMPFYDVCDMPLGEALGNHTGVPVFIQHDISAWTMAEGLFGASQGARDVIQVVIDHNVGAGVITDGRLLHAGSSSLVEIGHTQVDPYGKRCYCGNHGCLETIASVESVLELAQQRMSQSMGSMLHGQPLSVESLCDAALSGDLLAKDIIIGVGQNVGRILAIMVNLFNPQKILIGSPLNRAAAILHPAITDCIRQQALPAYSSHTVVESTQFNNRGTMAGAALALSASGKSVVGYKPVAKGSKETPDGLRNKDALVLQSVSTIKLPYEAINPIALSEEESSISHHGPINYSLLSGGLQRLADQMDHVVVEGTGGWRSLMNDLRPLSDWVVQEQLPVLLVAIANDGLPFIGWVANRINPGLAHYAEIIEVLSKKLPGPLVGELPYLPRAEQRELGAYIDLSRLRSALTVDRLRA</sequence>
<gene>
    <name evidence="7" type="ORF">BBAD15_g1006</name>
</gene>
<evidence type="ECO:0000313" key="8">
    <source>
        <dbReference type="Proteomes" id="UP000030106"/>
    </source>
</evidence>
<dbReference type="GO" id="GO:0003677">
    <property type="term" value="F:DNA binding"/>
    <property type="evidence" value="ECO:0007669"/>
    <property type="project" value="UniProtKB-KW"/>
</dbReference>
<dbReference type="GO" id="GO:0003700">
    <property type="term" value="F:DNA-binding transcription factor activity"/>
    <property type="evidence" value="ECO:0007669"/>
    <property type="project" value="InterPro"/>
</dbReference>
<dbReference type="InterPro" id="IPR005119">
    <property type="entry name" value="LysR_subst-bd"/>
</dbReference>
<keyword evidence="4" id="KW-0804">Transcription</keyword>
<evidence type="ECO:0000256" key="2">
    <source>
        <dbReference type="ARBA" id="ARBA00023015"/>
    </source>
</evidence>
<dbReference type="CDD" id="cd24074">
    <property type="entry name" value="ASKHA_ATPase_ROK_Mlc"/>
    <property type="match status" value="1"/>
</dbReference>
<dbReference type="InterPro" id="IPR036390">
    <property type="entry name" value="WH_DNA-bd_sf"/>
</dbReference>
<proteinExistence type="inferred from homology"/>
<dbReference type="InterPro" id="IPR043129">
    <property type="entry name" value="ATPase_NBD"/>
</dbReference>
<dbReference type="Gene3D" id="3.40.50.300">
    <property type="entry name" value="P-loop containing nucleotide triphosphate hydrolases"/>
    <property type="match status" value="1"/>
</dbReference>
<evidence type="ECO:0000313" key="7">
    <source>
        <dbReference type="EMBL" id="KGQ13235.1"/>
    </source>
</evidence>
<keyword evidence="3" id="KW-0238">DNA-binding</keyword>
<dbReference type="SUPFAM" id="SSF53850">
    <property type="entry name" value="Periplasmic binding protein-like II"/>
    <property type="match status" value="1"/>
</dbReference>
<organism evidence="7 8">
    <name type="scientific">Beauveria bassiana D1-5</name>
    <dbReference type="NCBI Taxonomy" id="1245745"/>
    <lineage>
        <taxon>Eukaryota</taxon>
        <taxon>Fungi</taxon>
        <taxon>Dikarya</taxon>
        <taxon>Ascomycota</taxon>
        <taxon>Pezizomycotina</taxon>
        <taxon>Sordariomycetes</taxon>
        <taxon>Hypocreomycetidae</taxon>
        <taxon>Hypocreales</taxon>
        <taxon>Cordycipitaceae</taxon>
        <taxon>Beauveria</taxon>
    </lineage>
</organism>
<keyword evidence="5" id="KW-0119">Carbohydrate metabolism</keyword>
<name>A0A0A2W487_BEABA</name>
<dbReference type="AlphaFoldDB" id="A0A0A2W487"/>